<keyword evidence="3" id="KW-1185">Reference proteome</keyword>
<evidence type="ECO:0000313" key="1">
    <source>
        <dbReference type="EMBL" id="EMS78334.1"/>
    </source>
</evidence>
<evidence type="ECO:0000313" key="3">
    <source>
        <dbReference type="Proteomes" id="UP000014216"/>
    </source>
</evidence>
<dbReference type="EMBL" id="APJX01000008">
    <property type="protein sequence ID" value="EMS78334.1"/>
    <property type="molecule type" value="Genomic_DNA"/>
</dbReference>
<name>S0FYR8_9BACT</name>
<gene>
    <name evidence="2" type="ORF">Dpo_3c01210</name>
    <name evidence="1" type="ORF">Dpo_8c00010</name>
</gene>
<organism evidence="1 3">
    <name type="scientific">Desulfotignum phosphitoxidans DSM 13687</name>
    <dbReference type="NCBI Taxonomy" id="1286635"/>
    <lineage>
        <taxon>Bacteria</taxon>
        <taxon>Pseudomonadati</taxon>
        <taxon>Thermodesulfobacteriota</taxon>
        <taxon>Desulfobacteria</taxon>
        <taxon>Desulfobacterales</taxon>
        <taxon>Desulfobacteraceae</taxon>
        <taxon>Desulfotignum</taxon>
    </lineage>
</organism>
<sequence>MEPIPCLGCSTFFIPRNKLQTHCSTPACQRARKASWQRQKLATDPEYAQSQKLSNNKWLANTPNYWKDYRSRNPEKAARNRIFQRIRNRAKARTDKGLDTSRHVGIAKMDARKSLINGLSGEFWLVPMIAKMDAVKIFIAAIPGDPG</sequence>
<dbReference type="EMBL" id="APJX01000003">
    <property type="protein sequence ID" value="EMS79979.1"/>
    <property type="molecule type" value="Genomic_DNA"/>
</dbReference>
<dbReference type="OrthoDB" id="5471985at2"/>
<dbReference type="AlphaFoldDB" id="S0FYR8"/>
<protein>
    <submittedName>
        <fullName evidence="1">Uncharacterized protein</fullName>
    </submittedName>
</protein>
<dbReference type="Proteomes" id="UP000014216">
    <property type="component" value="Unassembled WGS sequence"/>
</dbReference>
<accession>S0FYR8</accession>
<evidence type="ECO:0000313" key="2">
    <source>
        <dbReference type="EMBL" id="EMS79979.1"/>
    </source>
</evidence>
<dbReference type="RefSeq" id="WP_006965307.1">
    <property type="nucleotide sequence ID" value="NZ_APJX01000003.1"/>
</dbReference>
<proteinExistence type="predicted"/>
<comment type="caution">
    <text evidence="1">The sequence shown here is derived from an EMBL/GenBank/DDBJ whole genome shotgun (WGS) entry which is preliminary data.</text>
</comment>
<reference evidence="1 3" key="1">
    <citation type="journal article" date="2013" name="Genome Announc.">
        <title>Draft Genome Sequence of Desulfotignum phosphitoxidans DSM 13687 Strain FiPS-3.</title>
        <authorList>
            <person name="Poehlein A."/>
            <person name="Daniel R."/>
            <person name="Simeonova D.D."/>
        </authorList>
    </citation>
    <scope>NUCLEOTIDE SEQUENCE [LARGE SCALE GENOMIC DNA]</scope>
    <source>
        <strain evidence="1 3">DSM 13687</strain>
    </source>
</reference>